<dbReference type="PANTHER" id="PTHR31282">
    <property type="entry name" value="WRKY TRANSCRIPTION FACTOR 21-RELATED"/>
    <property type="match status" value="1"/>
</dbReference>
<accession>A0AAE2CCW5</accession>
<dbReference type="InterPro" id="IPR003657">
    <property type="entry name" value="WRKY_dom"/>
</dbReference>
<feature type="region of interest" description="Disordered" evidence="6">
    <location>
        <begin position="84"/>
        <end position="112"/>
    </location>
</feature>
<dbReference type="InterPro" id="IPR036576">
    <property type="entry name" value="WRKY_dom_sf"/>
</dbReference>
<evidence type="ECO:0000256" key="6">
    <source>
        <dbReference type="SAM" id="MobiDB-lite"/>
    </source>
</evidence>
<dbReference type="PROSITE" id="PS50811">
    <property type="entry name" value="WRKY"/>
    <property type="match status" value="1"/>
</dbReference>
<dbReference type="GO" id="GO:0043565">
    <property type="term" value="F:sequence-specific DNA binding"/>
    <property type="evidence" value="ECO:0007669"/>
    <property type="project" value="InterPro"/>
</dbReference>
<keyword evidence="4" id="KW-0804">Transcription</keyword>
<comment type="subcellular location">
    <subcellularLocation>
        <location evidence="1">Nucleus</location>
    </subcellularLocation>
</comment>
<dbReference type="Pfam" id="PF03106">
    <property type="entry name" value="WRKY"/>
    <property type="match status" value="1"/>
</dbReference>
<keyword evidence="9" id="KW-1185">Reference proteome</keyword>
<dbReference type="InterPro" id="IPR018872">
    <property type="entry name" value="Zn-cluster-dom"/>
</dbReference>
<dbReference type="GO" id="GO:0003700">
    <property type="term" value="F:DNA-binding transcription factor activity"/>
    <property type="evidence" value="ECO:0007669"/>
    <property type="project" value="InterPro"/>
</dbReference>
<comment type="caution">
    <text evidence="8">The sequence shown here is derived from an EMBL/GenBank/DDBJ whole genome shotgun (WGS) entry which is preliminary data.</text>
</comment>
<evidence type="ECO:0000256" key="4">
    <source>
        <dbReference type="ARBA" id="ARBA00023163"/>
    </source>
</evidence>
<feature type="domain" description="WRKY" evidence="7">
    <location>
        <begin position="254"/>
        <end position="320"/>
    </location>
</feature>
<gene>
    <name evidence="8" type="ORF">Salat_2164100</name>
</gene>
<evidence type="ECO:0000259" key="7">
    <source>
        <dbReference type="PROSITE" id="PS50811"/>
    </source>
</evidence>
<sequence length="481" mass="52701">MAVDLMMNYRSNTFASQSEEGTAAEEAASGLQTVEKLIRLLSSSDDGKRKSPAEMETDYVAVADAAVTKFKRVISLLGRTRTGHARFRRAPPAASPPASSSSPNSVLPNSTFTESSTKIYCPTPIQQVPPPDYHHKLVENLKESGSKTISFSYSPEFSRANSFMSSLTGGDTDISKQQQPSSSSAFQIISNLSQVSNSAGKPPLSTSSSFKRKCASSENGVSGKCSGSTSRCHCSKRRKLRLKRVIRVPAISMKMADIPPDDYSWRKYGQKPIKGSPHPRGYYKCSSVRGCPARKHVERAVDDPTMLIVTYEGEHNHTLSINAETPINPNPDPTGSSDGDDGSGKAVDEAAEDGMGDGLRPADVGKIRQIFNFKDFAQLAERVSNRVDDDSLCELTSLIDNTWWWPDLSATPLSKIHVSLPQLQGQEDAMRRRQRTDEWSCPAATAADGDWSSKVRVEENLEEVWLVWGEKKEMGREGKGK</sequence>
<keyword evidence="3" id="KW-0238">DNA-binding</keyword>
<dbReference type="AlphaFoldDB" id="A0AAE2CCW5"/>
<dbReference type="SUPFAM" id="SSF118290">
    <property type="entry name" value="WRKY DNA-binding domain"/>
    <property type="match status" value="1"/>
</dbReference>
<evidence type="ECO:0000256" key="3">
    <source>
        <dbReference type="ARBA" id="ARBA00023125"/>
    </source>
</evidence>
<evidence type="ECO:0000256" key="5">
    <source>
        <dbReference type="ARBA" id="ARBA00023242"/>
    </source>
</evidence>
<dbReference type="GO" id="GO:0005516">
    <property type="term" value="F:calmodulin binding"/>
    <property type="evidence" value="ECO:0007669"/>
    <property type="project" value="UniProtKB-ARBA"/>
</dbReference>
<feature type="compositionally biased region" description="Low complexity" evidence="6">
    <location>
        <begin position="90"/>
        <end position="103"/>
    </location>
</feature>
<dbReference type="EMBL" id="JACGWO010000009">
    <property type="protein sequence ID" value="KAK4417514.1"/>
    <property type="molecule type" value="Genomic_DNA"/>
</dbReference>
<protein>
    <submittedName>
        <fullName evidence="8">WRKY transcription factor 7</fullName>
    </submittedName>
</protein>
<keyword evidence="5" id="KW-0539">Nucleus</keyword>
<dbReference type="Gene3D" id="2.20.25.80">
    <property type="entry name" value="WRKY domain"/>
    <property type="match status" value="1"/>
</dbReference>
<name>A0AAE2CCW5_9LAMI</name>
<dbReference type="InterPro" id="IPR044810">
    <property type="entry name" value="WRKY_plant"/>
</dbReference>
<reference evidence="8" key="2">
    <citation type="journal article" date="2024" name="Plant">
        <title>Genomic evolution and insights into agronomic trait innovations of Sesamum species.</title>
        <authorList>
            <person name="Miao H."/>
            <person name="Wang L."/>
            <person name="Qu L."/>
            <person name="Liu H."/>
            <person name="Sun Y."/>
            <person name="Le M."/>
            <person name="Wang Q."/>
            <person name="Wei S."/>
            <person name="Zheng Y."/>
            <person name="Lin W."/>
            <person name="Duan Y."/>
            <person name="Cao H."/>
            <person name="Xiong S."/>
            <person name="Wang X."/>
            <person name="Wei L."/>
            <person name="Li C."/>
            <person name="Ma Q."/>
            <person name="Ju M."/>
            <person name="Zhao R."/>
            <person name="Li G."/>
            <person name="Mu C."/>
            <person name="Tian Q."/>
            <person name="Mei H."/>
            <person name="Zhang T."/>
            <person name="Gao T."/>
            <person name="Zhang H."/>
        </authorList>
    </citation>
    <scope>NUCLEOTIDE SEQUENCE</scope>
    <source>
        <strain evidence="8">3651</strain>
    </source>
</reference>
<evidence type="ECO:0000256" key="2">
    <source>
        <dbReference type="ARBA" id="ARBA00023015"/>
    </source>
</evidence>
<reference evidence="8" key="1">
    <citation type="submission" date="2020-06" db="EMBL/GenBank/DDBJ databases">
        <authorList>
            <person name="Li T."/>
            <person name="Hu X."/>
            <person name="Zhang T."/>
            <person name="Song X."/>
            <person name="Zhang H."/>
            <person name="Dai N."/>
            <person name="Sheng W."/>
            <person name="Hou X."/>
            <person name="Wei L."/>
        </authorList>
    </citation>
    <scope>NUCLEOTIDE SEQUENCE</scope>
    <source>
        <strain evidence="8">3651</strain>
        <tissue evidence="8">Leaf</tissue>
    </source>
</reference>
<feature type="region of interest" description="Disordered" evidence="6">
    <location>
        <begin position="321"/>
        <end position="360"/>
    </location>
</feature>
<evidence type="ECO:0000313" key="9">
    <source>
        <dbReference type="Proteomes" id="UP001293254"/>
    </source>
</evidence>
<dbReference type="Proteomes" id="UP001293254">
    <property type="component" value="Unassembled WGS sequence"/>
</dbReference>
<dbReference type="SMART" id="SM00774">
    <property type="entry name" value="WRKY"/>
    <property type="match status" value="1"/>
</dbReference>
<keyword evidence="2" id="KW-0805">Transcription regulation</keyword>
<evidence type="ECO:0000313" key="8">
    <source>
        <dbReference type="EMBL" id="KAK4417514.1"/>
    </source>
</evidence>
<dbReference type="GO" id="GO:0005634">
    <property type="term" value="C:nucleus"/>
    <property type="evidence" value="ECO:0007669"/>
    <property type="project" value="UniProtKB-SubCell"/>
</dbReference>
<organism evidence="8 9">
    <name type="scientific">Sesamum alatum</name>
    <dbReference type="NCBI Taxonomy" id="300844"/>
    <lineage>
        <taxon>Eukaryota</taxon>
        <taxon>Viridiplantae</taxon>
        <taxon>Streptophyta</taxon>
        <taxon>Embryophyta</taxon>
        <taxon>Tracheophyta</taxon>
        <taxon>Spermatophyta</taxon>
        <taxon>Magnoliopsida</taxon>
        <taxon>eudicotyledons</taxon>
        <taxon>Gunneridae</taxon>
        <taxon>Pentapetalae</taxon>
        <taxon>asterids</taxon>
        <taxon>lamiids</taxon>
        <taxon>Lamiales</taxon>
        <taxon>Pedaliaceae</taxon>
        <taxon>Sesamum</taxon>
    </lineage>
</organism>
<dbReference type="FunFam" id="2.20.25.80:FF:000004">
    <property type="entry name" value="WRKY transcription factor 65"/>
    <property type="match status" value="1"/>
</dbReference>
<dbReference type="Pfam" id="PF10533">
    <property type="entry name" value="Plant_zn_clust"/>
    <property type="match status" value="1"/>
</dbReference>
<evidence type="ECO:0000256" key="1">
    <source>
        <dbReference type="ARBA" id="ARBA00004123"/>
    </source>
</evidence>
<proteinExistence type="predicted"/>